<dbReference type="EMBL" id="BJYI01000011">
    <property type="protein sequence ID" value="GEN72976.1"/>
    <property type="molecule type" value="Genomic_DNA"/>
</dbReference>
<evidence type="ECO:0000313" key="3">
    <source>
        <dbReference type="Proteomes" id="UP000321150"/>
    </source>
</evidence>
<dbReference type="AlphaFoldDB" id="A0A511YCP9"/>
<organism evidence="2 3">
    <name type="scientific">Chryseobacterium lathyri</name>
    <dbReference type="NCBI Taxonomy" id="395933"/>
    <lineage>
        <taxon>Bacteria</taxon>
        <taxon>Pseudomonadati</taxon>
        <taxon>Bacteroidota</taxon>
        <taxon>Flavobacteriia</taxon>
        <taxon>Flavobacteriales</taxon>
        <taxon>Weeksellaceae</taxon>
        <taxon>Chryseobacterium group</taxon>
        <taxon>Chryseobacterium</taxon>
    </lineage>
</organism>
<dbReference type="PROSITE" id="PS51688">
    <property type="entry name" value="ICA"/>
    <property type="match status" value="1"/>
</dbReference>
<dbReference type="Proteomes" id="UP000321150">
    <property type="component" value="Unassembled WGS sequence"/>
</dbReference>
<dbReference type="Pfam" id="PF13884">
    <property type="entry name" value="Peptidase_S74"/>
    <property type="match status" value="1"/>
</dbReference>
<protein>
    <recommendedName>
        <fullName evidence="1">Peptidase S74 domain-containing protein</fullName>
    </recommendedName>
</protein>
<evidence type="ECO:0000259" key="1">
    <source>
        <dbReference type="PROSITE" id="PS51688"/>
    </source>
</evidence>
<name>A0A511YCP9_9FLAO</name>
<evidence type="ECO:0000313" key="2">
    <source>
        <dbReference type="EMBL" id="GEN72976.1"/>
    </source>
</evidence>
<comment type="caution">
    <text evidence="2">The sequence shown here is derived from an EMBL/GenBank/DDBJ whole genome shotgun (WGS) entry which is preliminary data.</text>
</comment>
<dbReference type="InterPro" id="IPR030392">
    <property type="entry name" value="S74_ICA"/>
</dbReference>
<proteinExistence type="predicted"/>
<reference evidence="2 3" key="1">
    <citation type="submission" date="2019-07" db="EMBL/GenBank/DDBJ databases">
        <title>Whole genome shotgun sequence of Chryseobacterium lathyri NBRC 105250.</title>
        <authorList>
            <person name="Hosoyama A."/>
            <person name="Uohara A."/>
            <person name="Ohji S."/>
            <person name="Ichikawa N."/>
        </authorList>
    </citation>
    <scope>NUCLEOTIDE SEQUENCE [LARGE SCALE GENOMIC DNA]</scope>
    <source>
        <strain evidence="2 3">NBRC 105250</strain>
    </source>
</reference>
<gene>
    <name evidence="2" type="ORF">CLA01_30480</name>
</gene>
<feature type="domain" description="Peptidase S74" evidence="1">
    <location>
        <begin position="332"/>
        <end position="433"/>
    </location>
</feature>
<sequence length="440" mass="47599">MYSQVGILTDKPHSTLDLGTKIGSSVIDRAGKKLAVYDNTDGTDFYGLGVSPGFLQFHVNSAPANTLPAMILKKYQTDFYQLGINTTNPHNVIDMGPTMGNISDPSSKKLAVYNSADGNDFYGLGVSQAVLQFHAGTISDQAPAMILKKYKTNFFQLGINTTTPHNVIDMGPTMGNIADPESKKLAVYNSADGNDFYGLGVSPSILQFHAGTVNNQAPSMVLKKYTNNIHQIGINTNNPHNIIDMGPTMGGIADPLSKKLAVYNSADGNDFYGLGVSASTLQFHAGTINNQAPTMVLQDNGRLGIGTYAPTSTLSVNGTADKPGGGSWGTFSDRRVKKDITDFKDGLNVITQLKPVTYKYNEKSGYKDLNKEYVGFIAQDIEKVAPYMINVIDDTAKSGLADKRELDESALTKILVNAIQQQQFEINELKKAISEIKKQK</sequence>
<accession>A0A511YCP9</accession>